<comment type="caution">
    <text evidence="1">The sequence shown here is derived from an EMBL/GenBank/DDBJ whole genome shotgun (WGS) entry which is preliminary data.</text>
</comment>
<accession>A0ACC0VKE6</accession>
<name>A0ACC0VKE6_9STRA</name>
<reference evidence="1 2" key="1">
    <citation type="journal article" date="2022" name="bioRxiv">
        <title>The genome of the oomycete Peronosclerospora sorghi, a cosmopolitan pathogen of maize and sorghum, is inflated with dispersed pseudogenes.</title>
        <authorList>
            <person name="Fletcher K."/>
            <person name="Martin F."/>
            <person name="Isakeit T."/>
            <person name="Cavanaugh K."/>
            <person name="Magill C."/>
            <person name="Michelmore R."/>
        </authorList>
    </citation>
    <scope>NUCLEOTIDE SEQUENCE [LARGE SCALE GENOMIC DNA]</scope>
    <source>
        <strain evidence="1">P6</strain>
    </source>
</reference>
<dbReference type="Proteomes" id="UP001163321">
    <property type="component" value="Chromosome 8"/>
</dbReference>
<sequence>MEGTNNPFFVMLNGLTQSVREICLATANQSQEFRANKFSQLSKHSRLSSLNSFNSLNRTELHASFRFQFMQGCNIDYERHENPQRVVAIMCSGLCGGAASFLSHRVMIDNLPIRRLDELVEVFSKEFVPTDH</sequence>
<gene>
    <name evidence="1" type="ORF">PsorP6_016561</name>
</gene>
<proteinExistence type="predicted"/>
<evidence type="ECO:0000313" key="2">
    <source>
        <dbReference type="Proteomes" id="UP001163321"/>
    </source>
</evidence>
<organism evidence="1 2">
    <name type="scientific">Peronosclerospora sorghi</name>
    <dbReference type="NCBI Taxonomy" id="230839"/>
    <lineage>
        <taxon>Eukaryota</taxon>
        <taxon>Sar</taxon>
        <taxon>Stramenopiles</taxon>
        <taxon>Oomycota</taxon>
        <taxon>Peronosporomycetes</taxon>
        <taxon>Peronosporales</taxon>
        <taxon>Peronosporaceae</taxon>
        <taxon>Peronosclerospora</taxon>
    </lineage>
</organism>
<keyword evidence="2" id="KW-1185">Reference proteome</keyword>
<dbReference type="EMBL" id="CM047587">
    <property type="protein sequence ID" value="KAI9906410.1"/>
    <property type="molecule type" value="Genomic_DNA"/>
</dbReference>
<evidence type="ECO:0000313" key="1">
    <source>
        <dbReference type="EMBL" id="KAI9906410.1"/>
    </source>
</evidence>
<protein>
    <submittedName>
        <fullName evidence="1">Uncharacterized protein</fullName>
    </submittedName>
</protein>